<feature type="transmembrane region" description="Helical" evidence="2">
    <location>
        <begin position="341"/>
        <end position="367"/>
    </location>
</feature>
<evidence type="ECO:0000256" key="2">
    <source>
        <dbReference type="SAM" id="Phobius"/>
    </source>
</evidence>
<proteinExistence type="predicted"/>
<dbReference type="OMA" id="XTTHEIT"/>
<dbReference type="InParanoid" id="A7SKU6"/>
<keyword evidence="4" id="KW-1185">Reference proteome</keyword>
<keyword evidence="2" id="KW-1133">Transmembrane helix</keyword>
<dbReference type="HOGENOM" id="CLU_680268_0_0_1"/>
<gene>
    <name evidence="3" type="ORF">NEMVEDRAFT_v1g245931</name>
</gene>
<feature type="region of interest" description="Disordered" evidence="1">
    <location>
        <begin position="229"/>
        <end position="312"/>
    </location>
</feature>
<protein>
    <submittedName>
        <fullName evidence="3">Uncharacterized protein</fullName>
    </submittedName>
</protein>
<organism evidence="3 4">
    <name type="scientific">Nematostella vectensis</name>
    <name type="common">Starlet sea anemone</name>
    <dbReference type="NCBI Taxonomy" id="45351"/>
    <lineage>
        <taxon>Eukaryota</taxon>
        <taxon>Metazoa</taxon>
        <taxon>Cnidaria</taxon>
        <taxon>Anthozoa</taxon>
        <taxon>Hexacorallia</taxon>
        <taxon>Actiniaria</taxon>
        <taxon>Edwardsiidae</taxon>
        <taxon>Nematostella</taxon>
    </lineage>
</organism>
<dbReference type="STRING" id="45351.A7SKU6"/>
<evidence type="ECO:0000256" key="1">
    <source>
        <dbReference type="SAM" id="MobiDB-lite"/>
    </source>
</evidence>
<feature type="compositionally biased region" description="Low complexity" evidence="1">
    <location>
        <begin position="145"/>
        <end position="172"/>
    </location>
</feature>
<feature type="compositionally biased region" description="Low complexity" evidence="1">
    <location>
        <begin position="229"/>
        <end position="268"/>
    </location>
</feature>
<dbReference type="EMBL" id="DS469691">
    <property type="protein sequence ID" value="EDO35700.1"/>
    <property type="molecule type" value="Genomic_DNA"/>
</dbReference>
<accession>A7SKU6</accession>
<keyword evidence="2" id="KW-0472">Membrane</keyword>
<feature type="compositionally biased region" description="Low complexity" evidence="1">
    <location>
        <begin position="275"/>
        <end position="286"/>
    </location>
</feature>
<feature type="compositionally biased region" description="Polar residues" evidence="1">
    <location>
        <begin position="287"/>
        <end position="303"/>
    </location>
</feature>
<evidence type="ECO:0000313" key="3">
    <source>
        <dbReference type="EMBL" id="EDO35700.1"/>
    </source>
</evidence>
<reference evidence="3 4" key="1">
    <citation type="journal article" date="2007" name="Science">
        <title>Sea anemone genome reveals ancestral eumetazoan gene repertoire and genomic organization.</title>
        <authorList>
            <person name="Putnam N.H."/>
            <person name="Srivastava M."/>
            <person name="Hellsten U."/>
            <person name="Dirks B."/>
            <person name="Chapman J."/>
            <person name="Salamov A."/>
            <person name="Terry A."/>
            <person name="Shapiro H."/>
            <person name="Lindquist E."/>
            <person name="Kapitonov V.V."/>
            <person name="Jurka J."/>
            <person name="Genikhovich G."/>
            <person name="Grigoriev I.V."/>
            <person name="Lucas S.M."/>
            <person name="Steele R.E."/>
            <person name="Finnerty J.R."/>
            <person name="Technau U."/>
            <person name="Martindale M.Q."/>
            <person name="Rokhsar D.S."/>
        </authorList>
    </citation>
    <scope>NUCLEOTIDE SEQUENCE [LARGE SCALE GENOMIC DNA]</scope>
    <source>
        <strain evidence="4">CH2 X CH6</strain>
    </source>
</reference>
<dbReference type="AlphaFoldDB" id="A7SKU6"/>
<dbReference type="OrthoDB" id="5990641at2759"/>
<feature type="region of interest" description="Disordered" evidence="1">
    <location>
        <begin position="145"/>
        <end position="178"/>
    </location>
</feature>
<keyword evidence="2" id="KW-0812">Transmembrane</keyword>
<sequence length="405" mass="42380">MDRLTITIAVCVTFSAVLNLPSFSSPIQGHVMLRRDSVLENNSTQNSTVNNSSISCNGTKEECNETANSTTFLTSNASHVNLTKLCAGNSSGVLILCNGTLLNLTQRCENGSLLNETIVCVGNISANDTGASNITDDIVAQNATNTSPNATTNATVNSTLSPSHSLSQSASLGTPSLVQNPDNTVSSVLAISPAQSASSVIQASSSTSAVVASSSAVIMTNAPKITTTEQLATTTAAETTPTTTTSASTTTATTTKATTTSVSTTTATTKEEESTTTAETTTVTATKPLSSEETSTMLPTTAPTPKPDTEVKTEAKVTEQSSEAGATMPSPNNANEKNVKFFYVNVLIPVSIGVIGALLIAFFVLLYKTCRRRKLKKVRYFGKAKDKQSMYMDRMNLLSNSSDEE</sequence>
<name>A7SKU6_NEMVE</name>
<evidence type="ECO:0000313" key="4">
    <source>
        <dbReference type="Proteomes" id="UP000001593"/>
    </source>
</evidence>
<dbReference type="KEGG" id="nve:5507128"/>
<dbReference type="Proteomes" id="UP000001593">
    <property type="component" value="Unassembled WGS sequence"/>
</dbReference>